<dbReference type="GO" id="GO:0016747">
    <property type="term" value="F:acyltransferase activity, transferring groups other than amino-acyl groups"/>
    <property type="evidence" value="ECO:0007669"/>
    <property type="project" value="InterPro"/>
</dbReference>
<sequence length="361" mass="39998">MQGLSITEVEIPDSVDADNAADFLACVEVRSTVWAHDSGSADEVRPADEMLPVWRKQEHEPKRMLLARLDGRPVARAITEYRAGDTSDTAWLHVEVVPEARGRGIGAELAARAEVLGREVGATKFIVYAPCWKVGGPRLAAPTGFGDVAADTAETRLLQRMGYRLEQVERGSRLPLPVAREVIDAMRADAERASEGEYRIHSWTGMTPVHWREDMAQLITRMSTDAPSAGLEEEEDVWTVERLIADETITAEGPSTEFTTVVEHVPSGRLAGFTTLIAPDDMSRPIDQDDTIVVREHRGHRLGMLLKVANIAYVQDARPGHPRIVTYNAEENRHMLSVNEALGFEPFVYEGAWRKDVVGEV</sequence>
<dbReference type="PROSITE" id="PS51186">
    <property type="entry name" value="GNAT"/>
    <property type="match status" value="1"/>
</dbReference>
<comment type="caution">
    <text evidence="2">The sequence shown here is derived from an EMBL/GenBank/DDBJ whole genome shotgun (WGS) entry which is preliminary data.</text>
</comment>
<evidence type="ECO:0000313" key="2">
    <source>
        <dbReference type="EMBL" id="RZS59439.1"/>
    </source>
</evidence>
<keyword evidence="2" id="KW-0808">Transferase</keyword>
<gene>
    <name evidence="2" type="ORF">EV141_0665</name>
</gene>
<dbReference type="Proteomes" id="UP000293519">
    <property type="component" value="Unassembled WGS sequence"/>
</dbReference>
<dbReference type="Pfam" id="PF00583">
    <property type="entry name" value="Acetyltransf_1"/>
    <property type="match status" value="1"/>
</dbReference>
<dbReference type="EMBL" id="SGWW01000001">
    <property type="protein sequence ID" value="RZS59439.1"/>
    <property type="molecule type" value="Genomic_DNA"/>
</dbReference>
<keyword evidence="3" id="KW-1185">Reference proteome</keyword>
<name>A0A4Q7M032_9MICO</name>
<accession>A0A4Q7M032</accession>
<dbReference type="OrthoDB" id="4119890at2"/>
<evidence type="ECO:0000313" key="3">
    <source>
        <dbReference type="Proteomes" id="UP000293519"/>
    </source>
</evidence>
<dbReference type="InterPro" id="IPR016181">
    <property type="entry name" value="Acyl_CoA_acyltransferase"/>
</dbReference>
<proteinExistence type="predicted"/>
<dbReference type="SUPFAM" id="SSF55729">
    <property type="entry name" value="Acyl-CoA N-acyltransferases (Nat)"/>
    <property type="match status" value="2"/>
</dbReference>
<feature type="domain" description="N-acetyltransferase" evidence="1">
    <location>
        <begin position="13"/>
        <end position="189"/>
    </location>
</feature>
<evidence type="ECO:0000259" key="1">
    <source>
        <dbReference type="PROSITE" id="PS51186"/>
    </source>
</evidence>
<dbReference type="AlphaFoldDB" id="A0A4Q7M032"/>
<dbReference type="RefSeq" id="WP_130484524.1">
    <property type="nucleotide sequence ID" value="NZ_SGWW01000001.1"/>
</dbReference>
<protein>
    <submittedName>
        <fullName evidence="2">Acetyltransferase (GNAT) family protein</fullName>
    </submittedName>
</protein>
<organism evidence="2 3">
    <name type="scientific">Microcella putealis</name>
    <dbReference type="NCBI Taxonomy" id="337005"/>
    <lineage>
        <taxon>Bacteria</taxon>
        <taxon>Bacillati</taxon>
        <taxon>Actinomycetota</taxon>
        <taxon>Actinomycetes</taxon>
        <taxon>Micrococcales</taxon>
        <taxon>Microbacteriaceae</taxon>
        <taxon>Microcella</taxon>
    </lineage>
</organism>
<dbReference type="InterPro" id="IPR000182">
    <property type="entry name" value="GNAT_dom"/>
</dbReference>
<dbReference type="Gene3D" id="3.40.630.30">
    <property type="match status" value="1"/>
</dbReference>
<dbReference type="CDD" id="cd04301">
    <property type="entry name" value="NAT_SF"/>
    <property type="match status" value="1"/>
</dbReference>
<reference evidence="2 3" key="1">
    <citation type="journal article" date="2015" name="Stand. Genomic Sci.">
        <title>Genomic Encyclopedia of Bacterial and Archaeal Type Strains, Phase III: the genomes of soil and plant-associated and newly described type strains.</title>
        <authorList>
            <person name="Whitman W.B."/>
            <person name="Woyke T."/>
            <person name="Klenk H.P."/>
            <person name="Zhou Y."/>
            <person name="Lilburn T.G."/>
            <person name="Beck B.J."/>
            <person name="De Vos P."/>
            <person name="Vandamme P."/>
            <person name="Eisen J.A."/>
            <person name="Garrity G."/>
            <person name="Hugenholtz P."/>
            <person name="Kyrpides N.C."/>
        </authorList>
    </citation>
    <scope>NUCLEOTIDE SEQUENCE [LARGE SCALE GENOMIC DNA]</scope>
    <source>
        <strain evidence="2 3">CV2</strain>
    </source>
</reference>